<dbReference type="EMBL" id="AJ969074">
    <property type="protein sequence ID" value="CAI93811.1"/>
    <property type="molecule type" value="Genomic_DNA"/>
</dbReference>
<dbReference type="RefSeq" id="WP_011310492.1">
    <property type="nucleotide sequence ID" value="NC_007392.1"/>
</dbReference>
<reference evidence="2 3" key="3">
    <citation type="submission" date="2019-11" db="EMBL/GenBank/DDBJ databases">
        <title>Whole genome sequencing and comparative genomics analyses of five strains of Spiroplasma citri.</title>
        <authorList>
            <person name="Yokomi R."/>
            <person name="Chen J."/>
            <person name="Rattner R."/>
            <person name="Vidalakis G."/>
        </authorList>
    </citation>
    <scope>NUCLEOTIDE SEQUENCE [LARGE SCALE GENOMIC DNA]</scope>
    <source>
        <strain evidence="2 3">BR12</strain>
        <plasmid evidence="2">pScpBR12-1</plasmid>
        <plasmid evidence="3">pscpbr12-1</plasmid>
    </source>
</reference>
<proteinExistence type="predicted"/>
<evidence type="ECO:0000313" key="2">
    <source>
        <dbReference type="EMBL" id="QIA69905.1"/>
    </source>
</evidence>
<dbReference type="EMBL" id="CP046369">
    <property type="protein sequence ID" value="QIA69905.1"/>
    <property type="molecule type" value="Genomic_DNA"/>
</dbReference>
<evidence type="ECO:0000313" key="3">
    <source>
        <dbReference type="Proteomes" id="UP000464735"/>
    </source>
</evidence>
<geneLocation type="plasmid" evidence="2">
    <name>pScpBR12-1</name>
</geneLocation>
<name>Q3ZVI1_SPICI</name>
<geneLocation type="plasmid" evidence="1">
    <name>pSci6</name>
</geneLocation>
<dbReference type="AlphaFoldDB" id="Q3ZVI1"/>
<evidence type="ECO:0000313" key="1">
    <source>
        <dbReference type="EMBL" id="CAI93811.1"/>
    </source>
</evidence>
<protein>
    <submittedName>
        <fullName evidence="1">Uncharacterized protein</fullName>
    </submittedName>
</protein>
<keyword evidence="1" id="KW-0614">Plasmid</keyword>
<accession>Q3ZVI1</accession>
<reference evidence="1" key="2">
    <citation type="journal article" date="2006" name="Microbiology (Mosc.)">
        <title>Absence of plasmids encoding adhesion-related proteins innon-insect-transmissible strains of Spiroplasma citri.</title>
        <authorList>
            <person name="Berho N."/>
            <person name="Duret S."/>
            <person name="Renaudin J."/>
        </authorList>
    </citation>
    <scope>NUCLEOTIDE SEQUENCE</scope>
    <source>
        <strain evidence="1">GII3</strain>
        <plasmid evidence="1">pSci6</plasmid>
    </source>
</reference>
<sequence length="94" mass="10763">MAKENLFKSNLNLNKSEKLAESLLGVRENIKTINSENVTKTINKELQLKPNQPKLNKKYLNLSIKPDKIDKIKKIANEYNLSVSALLEQIIDQL</sequence>
<reference evidence="1" key="1">
    <citation type="submission" date="2005-05" db="EMBL/GenBank/DDBJ databases">
        <authorList>
            <person name="Foissac X."/>
        </authorList>
    </citation>
    <scope>NUCLEOTIDE SEQUENCE</scope>
    <source>
        <strain evidence="1">GII3</strain>
        <plasmid evidence="1">pSci6</plasmid>
    </source>
</reference>
<organism evidence="1">
    <name type="scientific">Spiroplasma citri</name>
    <dbReference type="NCBI Taxonomy" id="2133"/>
    <lineage>
        <taxon>Bacteria</taxon>
        <taxon>Bacillati</taxon>
        <taxon>Mycoplasmatota</taxon>
        <taxon>Mollicutes</taxon>
        <taxon>Entomoplasmatales</taxon>
        <taxon>Spiroplasmataceae</taxon>
        <taxon>Spiroplasma</taxon>
    </lineage>
</organism>
<gene>
    <name evidence="1" type="primary">pSci6_02</name>
    <name evidence="2" type="ORF">GL298_10790</name>
</gene>
<geneLocation type="plasmid" evidence="3">
    <name>pscpbr12-1</name>
</geneLocation>
<dbReference type="Proteomes" id="UP000464735">
    <property type="component" value="Plasmid pScpBR12-1"/>
</dbReference>